<dbReference type="PROSITE" id="PS00211">
    <property type="entry name" value="ABC_TRANSPORTER_1"/>
    <property type="match status" value="2"/>
</dbReference>
<keyword evidence="5" id="KW-0547">Nucleotide-binding</keyword>
<protein>
    <submittedName>
        <fullName evidence="11">DEBR0S1_19680g1_1</fullName>
    </submittedName>
</protein>
<dbReference type="PANTHER" id="PTHR24223">
    <property type="entry name" value="ATP-BINDING CASSETTE SUB-FAMILY C"/>
    <property type="match status" value="1"/>
</dbReference>
<feature type="transmembrane region" description="Helical" evidence="10">
    <location>
        <begin position="326"/>
        <end position="346"/>
    </location>
</feature>
<dbReference type="InterPro" id="IPR003593">
    <property type="entry name" value="AAA+_ATPase"/>
</dbReference>
<keyword evidence="6" id="KW-0067">ATP-binding</keyword>
<feature type="compositionally biased region" description="Low complexity" evidence="9">
    <location>
        <begin position="826"/>
        <end position="839"/>
    </location>
</feature>
<dbReference type="PROSITE" id="PS50893">
    <property type="entry name" value="ABC_TRANSPORTER_2"/>
    <property type="match status" value="2"/>
</dbReference>
<dbReference type="SUPFAM" id="SSF52540">
    <property type="entry name" value="P-loop containing nucleoside triphosphate hydrolases"/>
    <property type="match status" value="2"/>
</dbReference>
<dbReference type="EMBL" id="CABFWN010000001">
    <property type="protein sequence ID" value="VUG16552.1"/>
    <property type="molecule type" value="Genomic_DNA"/>
</dbReference>
<evidence type="ECO:0000256" key="2">
    <source>
        <dbReference type="ARBA" id="ARBA00009726"/>
    </source>
</evidence>
<dbReference type="InterPro" id="IPR011527">
    <property type="entry name" value="ABC1_TM_dom"/>
</dbReference>
<evidence type="ECO:0000313" key="12">
    <source>
        <dbReference type="Proteomes" id="UP000478008"/>
    </source>
</evidence>
<evidence type="ECO:0000256" key="4">
    <source>
        <dbReference type="ARBA" id="ARBA00022692"/>
    </source>
</evidence>
<dbReference type="FunFam" id="3.40.50.300:FF:000565">
    <property type="entry name" value="ABC bile acid transporter"/>
    <property type="match status" value="1"/>
</dbReference>
<evidence type="ECO:0000256" key="8">
    <source>
        <dbReference type="ARBA" id="ARBA00023136"/>
    </source>
</evidence>
<dbReference type="FunFam" id="3.40.50.300:FF:001750">
    <property type="entry name" value="ATP-binding cassette transporter"/>
    <property type="match status" value="1"/>
</dbReference>
<dbReference type="GO" id="GO:0005886">
    <property type="term" value="C:plasma membrane"/>
    <property type="evidence" value="ECO:0007669"/>
    <property type="project" value="TreeGrafter"/>
</dbReference>
<feature type="compositionally biased region" description="Acidic residues" evidence="9">
    <location>
        <begin position="801"/>
        <end position="825"/>
    </location>
</feature>
<evidence type="ECO:0000256" key="1">
    <source>
        <dbReference type="ARBA" id="ARBA00004141"/>
    </source>
</evidence>
<feature type="compositionally biased region" description="Basic and acidic residues" evidence="9">
    <location>
        <begin position="790"/>
        <end position="800"/>
    </location>
</feature>
<keyword evidence="4 10" id="KW-0812">Transmembrane</keyword>
<evidence type="ECO:0000256" key="7">
    <source>
        <dbReference type="ARBA" id="ARBA00022989"/>
    </source>
</evidence>
<sequence length="1466" mass="164470">MTAKEEQEPAVTNLPGNKMFALSPRKKCRSYKWTEEDLEDRVATDDRIHPQRRLLTPFLRHKTITPIPETSRERNEFPFRNTNLFSELFFTWVDPVLRVGYLRTLQAEDLFRIPAGSRYDVEERTKTFLAAFKRRKQQAELRYLELHKIADTGDSRRELGHDEHFQYPKHLVLGALYDTFKVDYLVAICIKLVADIAQAMNSLLVRGLISYVNEKAHGMNPGGRGYGYAVGISCIVMFTGLLFARYFHDSMFCGAEMKGVLTKALLDKSFAVDRSERVRFPPSELSSFMGNDLSKIDLAASFFAFVTNLPVGLALTIILLSVNVGGAALSGIAWFVLVTLAVTYCVRILMRLRVGANVSTDLRIRYVKEILGSIKIIKYYAWEIPYSQMLARFRTSEMAQILRIQFIRNNLTAVSVTLPNVSAMIGFLVMYAVDGSMKSPAQVFASLTLFNILTSHVAMFPTALTTAGDALVAFHRVQQFLLAQDETPDPEYHLVGQSDKLSAISIEHGSFKWDEEERDEEEEDEKHQRDGINENSSKTSVNSSFNEKAPVGAKDDTGGSEDDTDGSETRTGGSFGGLVDINISIKQGEFVVVTGPIGSGKSSLLSAIKGVMPRTAGSITISGNVTLCGSPWIQNATVRDNIFFGNPRDEEKYQTVVDACSLSSDFDILPAGDLTEIGERGVNLSGGQKARINLARAVYNVAGFEDRNIVLFDDVLSAVDAKVGRHIMNECILGLLGSKTRVLATHQLALIGAADRIVFMGGDGGLDVGTEDELLERNGQFRELMEYQMEETRGEEKEKEGDEEEEEDEKKKEDDEEDEEDEDNDLGSSLSLSPPSVSPEDLKVIRRQTTKKEYEQEKGRLIRQETRKENGIPLEMVVAYIREGCDKYGMRFMVPNLVLSITFTTFTMLFQNVWLSFWTSHEFPRSNNFYIGIYILFTFLFVMCAAWQFCTIVFVCNNASRNLNIKAMDRVMHAPMAFFDTTPMGRILNRFTKDTDTLDNEIAEQARLFCFGLGNMIGILLMCCVYLPYFTIAVPFIFVWTVVVFSYYQASAREIKRLEGVQRSRVFANFDEVLQGVETIKYYGAEPRFESRFTRLVNDMNEPYLLSNSVQRWLAVRLHICSALVNLVVSLLSVTRAFPISASASGLLVSYLVSFSAQLISTSRSGGQLEQYLSCVERIAEYAFELPQEARYRTPRGHEPPADWPQHGQIDFSHVFLRYRPELPHVLSDFSLHVQPGEKIGICGRTGAGKSTIMTALYRLSEPESGSIAIDGLNTLDLGLYDLRAHLSIIPQEPVLFRGTIRQNLDPFHTRSDHTLYQALLTAGCVSAAQIHSGSVSSSKFALDAFVDDNGLNFSLGERQVLALCRALVKDTRILVLDEATSSVDYETDARIQHTISHQFQNCTILCIAHRLKTIVNYDRILVMDRGRLNQFDTPWALFNSRGIFRSMCDKSGITADDFEVDGAAS</sequence>
<dbReference type="GO" id="GO:0016887">
    <property type="term" value="F:ATP hydrolysis activity"/>
    <property type="evidence" value="ECO:0007669"/>
    <property type="project" value="InterPro"/>
</dbReference>
<evidence type="ECO:0000256" key="10">
    <source>
        <dbReference type="SAM" id="Phobius"/>
    </source>
</evidence>
<feature type="region of interest" description="Disordered" evidence="9">
    <location>
        <begin position="511"/>
        <end position="573"/>
    </location>
</feature>
<evidence type="ECO:0000313" key="11">
    <source>
        <dbReference type="EMBL" id="VUG16552.1"/>
    </source>
</evidence>
<reference evidence="11 12" key="1">
    <citation type="submission" date="2019-07" db="EMBL/GenBank/DDBJ databases">
        <authorList>
            <person name="Friedrich A."/>
            <person name="Schacherer J."/>
        </authorList>
    </citation>
    <scope>NUCLEOTIDE SEQUENCE [LARGE SCALE GENOMIC DNA]</scope>
</reference>
<dbReference type="Gene3D" id="3.40.50.300">
    <property type="entry name" value="P-loop containing nucleotide triphosphate hydrolases"/>
    <property type="match status" value="2"/>
</dbReference>
<dbReference type="InterPro" id="IPR036640">
    <property type="entry name" value="ABC1_TM_sf"/>
</dbReference>
<feature type="transmembrane region" description="Helical" evidence="10">
    <location>
        <begin position="1034"/>
        <end position="1050"/>
    </location>
</feature>
<keyword evidence="3" id="KW-0813">Transport</keyword>
<dbReference type="CDD" id="cd03244">
    <property type="entry name" value="ABCC_MRP_domain2"/>
    <property type="match status" value="1"/>
</dbReference>
<comment type="similarity">
    <text evidence="2">Belongs to the ABC transporter superfamily. ABCC family. Conjugate transporter (TC 3.A.1.208) subfamily.</text>
</comment>
<evidence type="ECO:0000256" key="5">
    <source>
        <dbReference type="ARBA" id="ARBA00022741"/>
    </source>
</evidence>
<dbReference type="InterPro" id="IPR050173">
    <property type="entry name" value="ABC_transporter_C-like"/>
</dbReference>
<feature type="region of interest" description="Disordered" evidence="9">
    <location>
        <begin position="790"/>
        <end position="849"/>
    </location>
</feature>
<gene>
    <name evidence="11" type="primary">YOR1</name>
    <name evidence="11" type="ORF">DEBR0S1_19680G</name>
</gene>
<feature type="transmembrane region" description="Helical" evidence="10">
    <location>
        <begin position="225"/>
        <end position="247"/>
    </location>
</feature>
<dbReference type="SUPFAM" id="SSF90123">
    <property type="entry name" value="ABC transporter transmembrane region"/>
    <property type="match status" value="2"/>
</dbReference>
<dbReference type="SMART" id="SM00382">
    <property type="entry name" value="AAA"/>
    <property type="match status" value="2"/>
</dbReference>
<keyword evidence="8 10" id="KW-0472">Membrane</keyword>
<keyword evidence="7 10" id="KW-1133">Transmembrane helix</keyword>
<dbReference type="InterPro" id="IPR003439">
    <property type="entry name" value="ABC_transporter-like_ATP-bd"/>
</dbReference>
<dbReference type="Pfam" id="PF00664">
    <property type="entry name" value="ABC_membrane"/>
    <property type="match status" value="2"/>
</dbReference>
<comment type="subcellular location">
    <subcellularLocation>
        <location evidence="1">Membrane</location>
        <topology evidence="1">Multi-pass membrane protein</topology>
    </subcellularLocation>
</comment>
<feature type="compositionally biased region" description="Basic and acidic residues" evidence="9">
    <location>
        <begin position="840"/>
        <end position="849"/>
    </location>
</feature>
<feature type="transmembrane region" description="Helical" evidence="10">
    <location>
        <begin position="929"/>
        <end position="956"/>
    </location>
</feature>
<dbReference type="GO" id="GO:0008559">
    <property type="term" value="F:ABC-type xenobiotic transporter activity"/>
    <property type="evidence" value="ECO:0007669"/>
    <property type="project" value="TreeGrafter"/>
</dbReference>
<dbReference type="Proteomes" id="UP000478008">
    <property type="component" value="Unassembled WGS sequence"/>
</dbReference>
<dbReference type="PROSITE" id="PS50929">
    <property type="entry name" value="ABC_TM1F"/>
    <property type="match status" value="2"/>
</dbReference>
<accession>A0A7D9CYH4</accession>
<dbReference type="Gene3D" id="1.20.1560.10">
    <property type="entry name" value="ABC transporter type 1, transmembrane domain"/>
    <property type="match status" value="2"/>
</dbReference>
<name>A0A7D9CYH4_DEKBR</name>
<evidence type="ECO:0000256" key="9">
    <source>
        <dbReference type="SAM" id="MobiDB-lite"/>
    </source>
</evidence>
<feature type="transmembrane region" description="Helical" evidence="10">
    <location>
        <begin position="411"/>
        <end position="433"/>
    </location>
</feature>
<dbReference type="GO" id="GO:0005524">
    <property type="term" value="F:ATP binding"/>
    <property type="evidence" value="ECO:0007669"/>
    <property type="project" value="UniProtKB-KW"/>
</dbReference>
<dbReference type="CDD" id="cd03250">
    <property type="entry name" value="ABCC_MRP_domain1"/>
    <property type="match status" value="1"/>
</dbReference>
<dbReference type="Pfam" id="PF00005">
    <property type="entry name" value="ABC_tran"/>
    <property type="match status" value="2"/>
</dbReference>
<feature type="transmembrane region" description="Helical" evidence="10">
    <location>
        <begin position="298"/>
        <end position="320"/>
    </location>
</feature>
<feature type="transmembrane region" description="Helical" evidence="10">
    <location>
        <begin position="897"/>
        <end position="917"/>
    </location>
</feature>
<proteinExistence type="inferred from homology"/>
<evidence type="ECO:0000256" key="6">
    <source>
        <dbReference type="ARBA" id="ARBA00022840"/>
    </source>
</evidence>
<evidence type="ECO:0000256" key="3">
    <source>
        <dbReference type="ARBA" id="ARBA00022448"/>
    </source>
</evidence>
<organism evidence="11 12">
    <name type="scientific">Dekkera bruxellensis</name>
    <name type="common">Brettanomyces custersii</name>
    <dbReference type="NCBI Taxonomy" id="5007"/>
    <lineage>
        <taxon>Eukaryota</taxon>
        <taxon>Fungi</taxon>
        <taxon>Dikarya</taxon>
        <taxon>Ascomycota</taxon>
        <taxon>Saccharomycotina</taxon>
        <taxon>Pichiomycetes</taxon>
        <taxon>Pichiales</taxon>
        <taxon>Pichiaceae</taxon>
        <taxon>Brettanomyces</taxon>
    </lineage>
</organism>
<dbReference type="InterPro" id="IPR017871">
    <property type="entry name" value="ABC_transporter-like_CS"/>
</dbReference>
<dbReference type="CDD" id="cd18606">
    <property type="entry name" value="ABC_6TM_YOR1_D2_like"/>
    <property type="match status" value="1"/>
</dbReference>
<dbReference type="PANTHER" id="PTHR24223:SF456">
    <property type="entry name" value="MULTIDRUG RESISTANCE-ASSOCIATED PROTEIN LETHAL(2)03659"/>
    <property type="match status" value="1"/>
</dbReference>
<feature type="compositionally biased region" description="Polar residues" evidence="9">
    <location>
        <begin position="533"/>
        <end position="546"/>
    </location>
</feature>
<dbReference type="InterPro" id="IPR027417">
    <property type="entry name" value="P-loop_NTPase"/>
</dbReference>
<dbReference type="CDD" id="cd18597">
    <property type="entry name" value="ABC_6TM_YOR1_D1_like"/>
    <property type="match status" value="1"/>
</dbReference>
<dbReference type="FunFam" id="1.20.1560.10:FF:000010">
    <property type="entry name" value="Multidrug resistance-associated ABC transporter"/>
    <property type="match status" value="1"/>
</dbReference>
<keyword evidence="12" id="KW-1185">Reference proteome</keyword>
<feature type="transmembrane region" description="Helical" evidence="10">
    <location>
        <begin position="453"/>
        <end position="474"/>
    </location>
</feature>